<gene>
    <name evidence="2" type="ORF">XH91_28185</name>
</gene>
<dbReference type="Proteomes" id="UP000288972">
    <property type="component" value="Chromosome"/>
</dbReference>
<dbReference type="AlphaFoldDB" id="A0AAE5X532"/>
<dbReference type="InterPro" id="IPR045517">
    <property type="entry name" value="Glyoxalase_8"/>
</dbReference>
<dbReference type="KEGG" id="bgz:XH91_28185"/>
<evidence type="ECO:0000313" key="3">
    <source>
        <dbReference type="Proteomes" id="UP000288972"/>
    </source>
</evidence>
<evidence type="ECO:0000313" key="2">
    <source>
        <dbReference type="EMBL" id="QAU48853.1"/>
    </source>
</evidence>
<evidence type="ECO:0000259" key="1">
    <source>
        <dbReference type="Pfam" id="PF20066"/>
    </source>
</evidence>
<accession>A0AAE5X532</accession>
<reference evidence="2 3" key="1">
    <citation type="submission" date="2018-06" db="EMBL/GenBank/DDBJ databases">
        <title>Comparative genomics of rhizobia nodulating Arachis hypogaea in China.</title>
        <authorList>
            <person name="Li Y."/>
        </authorList>
    </citation>
    <scope>NUCLEOTIDE SEQUENCE [LARGE SCALE GENOMIC DNA]</scope>
    <source>
        <strain evidence="2 3">CCBAU 51670</strain>
    </source>
</reference>
<proteinExistence type="predicted"/>
<feature type="domain" description="Glyoxalase-related protein" evidence="1">
    <location>
        <begin position="9"/>
        <end position="59"/>
    </location>
</feature>
<organism evidence="2 3">
    <name type="scientific">Bradyrhizobium guangzhouense</name>
    <dbReference type="NCBI Taxonomy" id="1325095"/>
    <lineage>
        <taxon>Bacteria</taxon>
        <taxon>Pseudomonadati</taxon>
        <taxon>Pseudomonadota</taxon>
        <taxon>Alphaproteobacteria</taxon>
        <taxon>Hyphomicrobiales</taxon>
        <taxon>Nitrobacteraceae</taxon>
        <taxon>Bradyrhizobium</taxon>
    </lineage>
</organism>
<dbReference type="EMBL" id="CP030053">
    <property type="protein sequence ID" value="QAU48853.1"/>
    <property type="molecule type" value="Genomic_DNA"/>
</dbReference>
<dbReference type="RefSeq" id="WP_128953610.1">
    <property type="nucleotide sequence ID" value="NZ_CP030053.1"/>
</dbReference>
<name>A0AAE5X532_9BRAD</name>
<protein>
    <recommendedName>
        <fullName evidence="1">Glyoxalase-related protein domain-containing protein</fullName>
    </recommendedName>
</protein>
<sequence length="114" mass="13022">MNIIMMPEHRVKRTAKRLRKVLRDLGVELWYKQCLEIAARLCGFDDWDHFRARDVNAPLSPFDDYLSEEDFAIRDTFQMGVLETAGLGSIAREVLDRVNPTGSWAPVPAEEADG</sequence>
<dbReference type="Pfam" id="PF20066">
    <property type="entry name" value="Glyoxalase_8"/>
    <property type="match status" value="1"/>
</dbReference>